<evidence type="ECO:0000256" key="1">
    <source>
        <dbReference type="ARBA" id="ARBA00004162"/>
    </source>
</evidence>
<evidence type="ECO:0000256" key="2">
    <source>
        <dbReference type="ARBA" id="ARBA00005811"/>
    </source>
</evidence>
<dbReference type="AlphaFoldDB" id="A0A3N0VME6"/>
<dbReference type="GO" id="GO:0022857">
    <property type="term" value="F:transmembrane transporter activity"/>
    <property type="evidence" value="ECO:0007669"/>
    <property type="project" value="InterPro"/>
</dbReference>
<gene>
    <name evidence="9" type="ORF">ED208_01255</name>
</gene>
<dbReference type="GO" id="GO:0005886">
    <property type="term" value="C:plasma membrane"/>
    <property type="evidence" value="ECO:0007669"/>
    <property type="project" value="UniProtKB-SubCell"/>
</dbReference>
<evidence type="ECO:0000313" key="9">
    <source>
        <dbReference type="EMBL" id="ROH93188.1"/>
    </source>
</evidence>
<keyword evidence="4 7" id="KW-0812">Transmembrane</keyword>
<comment type="similarity">
    <text evidence="2 7">Belongs to the ExbD/TolR family.</text>
</comment>
<keyword evidence="10" id="KW-1185">Reference proteome</keyword>
<evidence type="ECO:0000256" key="3">
    <source>
        <dbReference type="ARBA" id="ARBA00022475"/>
    </source>
</evidence>
<comment type="caution">
    <text evidence="9">The sequence shown here is derived from an EMBL/GenBank/DDBJ whole genome shotgun (WGS) entry which is preliminary data.</text>
</comment>
<evidence type="ECO:0000256" key="6">
    <source>
        <dbReference type="ARBA" id="ARBA00023136"/>
    </source>
</evidence>
<evidence type="ECO:0000256" key="7">
    <source>
        <dbReference type="RuleBase" id="RU003879"/>
    </source>
</evidence>
<evidence type="ECO:0000256" key="8">
    <source>
        <dbReference type="SAM" id="Phobius"/>
    </source>
</evidence>
<evidence type="ECO:0000256" key="5">
    <source>
        <dbReference type="ARBA" id="ARBA00022989"/>
    </source>
</evidence>
<dbReference type="InParanoid" id="A0A3N0VME6"/>
<dbReference type="InterPro" id="IPR003400">
    <property type="entry name" value="ExbD"/>
</dbReference>
<dbReference type="RefSeq" id="WP_123210041.1">
    <property type="nucleotide sequence ID" value="NZ_RJVO01000001.1"/>
</dbReference>
<keyword evidence="5 8" id="KW-1133">Transmembrane helix</keyword>
<dbReference type="GO" id="GO:0015031">
    <property type="term" value="P:protein transport"/>
    <property type="evidence" value="ECO:0007669"/>
    <property type="project" value="UniProtKB-KW"/>
</dbReference>
<keyword evidence="7" id="KW-0813">Transport</keyword>
<feature type="transmembrane region" description="Helical" evidence="8">
    <location>
        <begin position="23"/>
        <end position="42"/>
    </location>
</feature>
<keyword evidence="7" id="KW-0653">Protein transport</keyword>
<evidence type="ECO:0000256" key="4">
    <source>
        <dbReference type="ARBA" id="ARBA00022692"/>
    </source>
</evidence>
<organism evidence="9 10">
    <name type="scientific">Stagnimonas aquatica</name>
    <dbReference type="NCBI Taxonomy" id="2689987"/>
    <lineage>
        <taxon>Bacteria</taxon>
        <taxon>Pseudomonadati</taxon>
        <taxon>Pseudomonadota</taxon>
        <taxon>Gammaproteobacteria</taxon>
        <taxon>Nevskiales</taxon>
        <taxon>Nevskiaceae</taxon>
        <taxon>Stagnimonas</taxon>
    </lineage>
</organism>
<sequence>MRLSGEPGIRLPRGRRPRSLDDALLPLINIVFLLMVFFLFVGRLGGERGTARAPVSQSREAEAVAASPQQLELLPDGRLQIGSERFGEAELAGRIGDWQGRSVDLRSSADAPAERVLRVLGVLRAGGVGEVRLLTVRARS</sequence>
<keyword evidence="3" id="KW-1003">Cell membrane</keyword>
<dbReference type="Proteomes" id="UP000282106">
    <property type="component" value="Unassembled WGS sequence"/>
</dbReference>
<comment type="subcellular location">
    <subcellularLocation>
        <location evidence="1">Cell membrane</location>
        <topology evidence="1">Single-pass membrane protein</topology>
    </subcellularLocation>
    <subcellularLocation>
        <location evidence="7">Cell membrane</location>
        <topology evidence="7">Single-pass type II membrane protein</topology>
    </subcellularLocation>
</comment>
<dbReference type="Pfam" id="PF02472">
    <property type="entry name" value="ExbD"/>
    <property type="match status" value="1"/>
</dbReference>
<name>A0A3N0VME6_9GAMM</name>
<evidence type="ECO:0000313" key="10">
    <source>
        <dbReference type="Proteomes" id="UP000282106"/>
    </source>
</evidence>
<reference evidence="9 10" key="1">
    <citation type="submission" date="2018-10" db="EMBL/GenBank/DDBJ databases">
        <authorList>
            <person name="Chen W.-M."/>
        </authorList>
    </citation>
    <scope>NUCLEOTIDE SEQUENCE [LARGE SCALE GENOMIC DNA]</scope>
    <source>
        <strain evidence="9 10">THS-13</strain>
    </source>
</reference>
<proteinExistence type="inferred from homology"/>
<protein>
    <submittedName>
        <fullName evidence="9">Biopolymer transporter ExbD</fullName>
    </submittedName>
</protein>
<dbReference type="EMBL" id="RJVO01000001">
    <property type="protein sequence ID" value="ROH93188.1"/>
    <property type="molecule type" value="Genomic_DNA"/>
</dbReference>
<keyword evidence="6 8" id="KW-0472">Membrane</keyword>
<accession>A0A3N0VME6</accession>